<proteinExistence type="predicted"/>
<gene>
    <name evidence="1" type="ORF">SERLADRAFT_458500</name>
</gene>
<dbReference type="GeneID" id="18817737"/>
<dbReference type="KEGG" id="sla:SERLADRAFT_458500"/>
<name>F8NJI5_SERL9</name>
<accession>F8NJI5</accession>
<dbReference type="EMBL" id="GL945429">
    <property type="protein sequence ID" value="EGO30035.1"/>
    <property type="molecule type" value="Genomic_DNA"/>
</dbReference>
<reference evidence="2" key="1">
    <citation type="journal article" date="2011" name="Science">
        <title>The plant cell wall-decomposing machinery underlies the functional diversity of forest fungi.</title>
        <authorList>
            <person name="Eastwood D.C."/>
            <person name="Floudas D."/>
            <person name="Binder M."/>
            <person name="Majcherczyk A."/>
            <person name="Schneider P."/>
            <person name="Aerts A."/>
            <person name="Asiegbu F.O."/>
            <person name="Baker S.E."/>
            <person name="Barry K."/>
            <person name="Bendiksby M."/>
            <person name="Blumentritt M."/>
            <person name="Coutinho P.M."/>
            <person name="Cullen D."/>
            <person name="de Vries R.P."/>
            <person name="Gathman A."/>
            <person name="Goodell B."/>
            <person name="Henrissat B."/>
            <person name="Ihrmark K."/>
            <person name="Kauserud H."/>
            <person name="Kohler A."/>
            <person name="LaButti K."/>
            <person name="Lapidus A."/>
            <person name="Lavin J.L."/>
            <person name="Lee Y.-H."/>
            <person name="Lindquist E."/>
            <person name="Lilly W."/>
            <person name="Lucas S."/>
            <person name="Morin E."/>
            <person name="Murat C."/>
            <person name="Oguiza J.A."/>
            <person name="Park J."/>
            <person name="Pisabarro A.G."/>
            <person name="Riley R."/>
            <person name="Rosling A."/>
            <person name="Salamov A."/>
            <person name="Schmidt O."/>
            <person name="Schmutz J."/>
            <person name="Skrede I."/>
            <person name="Stenlid J."/>
            <person name="Wiebenga A."/>
            <person name="Xie X."/>
            <person name="Kuees U."/>
            <person name="Hibbett D.S."/>
            <person name="Hoffmeister D."/>
            <person name="Hoegberg N."/>
            <person name="Martin F."/>
            <person name="Grigoriev I.V."/>
            <person name="Watkinson S.C."/>
        </authorList>
    </citation>
    <scope>NUCLEOTIDE SEQUENCE [LARGE SCALE GENOMIC DNA]</scope>
    <source>
        <strain evidence="2">S7.9</strain>
    </source>
</reference>
<organism evidence="2">
    <name type="scientific">Serpula lacrymans var. lacrymans (strain S7.9)</name>
    <name type="common">Dry rot fungus</name>
    <dbReference type="NCBI Taxonomy" id="578457"/>
    <lineage>
        <taxon>Eukaryota</taxon>
        <taxon>Fungi</taxon>
        <taxon>Dikarya</taxon>
        <taxon>Basidiomycota</taxon>
        <taxon>Agaricomycotina</taxon>
        <taxon>Agaricomycetes</taxon>
        <taxon>Agaricomycetidae</taxon>
        <taxon>Boletales</taxon>
        <taxon>Coniophorineae</taxon>
        <taxon>Serpulaceae</taxon>
        <taxon>Serpula</taxon>
    </lineage>
</organism>
<protein>
    <submittedName>
        <fullName evidence="1">Uncharacterized protein</fullName>
    </submittedName>
</protein>
<evidence type="ECO:0000313" key="2">
    <source>
        <dbReference type="Proteomes" id="UP000008064"/>
    </source>
</evidence>
<evidence type="ECO:0000313" key="1">
    <source>
        <dbReference type="EMBL" id="EGO30035.1"/>
    </source>
</evidence>
<dbReference type="AlphaFoldDB" id="F8NJI5"/>
<sequence length="102" mass="11988">MLQDIRAAKGSMYILIEMGPHKAHLSEVRRLDHLPQTYPWTRHPCPTRKTFRSSSFPPITFRYFSDICESWAWYSDLGLLQKSFSFHPWVPVPQLTVTPLLQ</sequence>
<dbReference type="Proteomes" id="UP000008064">
    <property type="component" value="Unassembled WGS sequence"/>
</dbReference>
<dbReference type="RefSeq" id="XP_007314277.1">
    <property type="nucleotide sequence ID" value="XM_007314215.1"/>
</dbReference>
<dbReference type="HOGENOM" id="CLU_2279200_0_0_1"/>